<evidence type="ECO:0000313" key="4">
    <source>
        <dbReference type="Proteomes" id="UP000320672"/>
    </source>
</evidence>
<dbReference type="Gene3D" id="1.20.58.1480">
    <property type="match status" value="1"/>
</dbReference>
<accession>A0A517MP00</accession>
<dbReference type="Pfam" id="PF02190">
    <property type="entry name" value="LON_substr_bdg"/>
    <property type="match status" value="1"/>
</dbReference>
<evidence type="ECO:0000259" key="2">
    <source>
        <dbReference type="PROSITE" id="PS51787"/>
    </source>
</evidence>
<dbReference type="AlphaFoldDB" id="A0A517MP00"/>
<dbReference type="Proteomes" id="UP000320672">
    <property type="component" value="Chromosome"/>
</dbReference>
<dbReference type="KEGG" id="rml:FF011L_54210"/>
<keyword evidence="3" id="KW-0378">Hydrolase</keyword>
<dbReference type="RefSeq" id="WP_145354727.1">
    <property type="nucleotide sequence ID" value="NZ_CP036262.1"/>
</dbReference>
<protein>
    <submittedName>
        <fullName evidence="3">Lon protease</fullName>
        <ecNumber evidence="3">3.4.21.53</ecNumber>
    </submittedName>
</protein>
<feature type="domain" description="Lon N-terminal" evidence="2">
    <location>
        <begin position="18"/>
        <end position="215"/>
    </location>
</feature>
<proteinExistence type="predicted"/>
<dbReference type="InterPro" id="IPR015947">
    <property type="entry name" value="PUA-like_sf"/>
</dbReference>
<dbReference type="EMBL" id="CP036262">
    <property type="protein sequence ID" value="QDS96609.1"/>
    <property type="molecule type" value="Genomic_DNA"/>
</dbReference>
<gene>
    <name evidence="3" type="primary">lon</name>
    <name evidence="3" type="ORF">FF011L_54210</name>
</gene>
<evidence type="ECO:0000256" key="1">
    <source>
        <dbReference type="SAM" id="MobiDB-lite"/>
    </source>
</evidence>
<sequence>MTDMESVTQLPDDFDGHVRLFPLPDLVVFPHAMQPLNIFEPRYCDLLAESLASDRLITMSTYHPRAPGATGDPSKIEPIVCISRIISHTPTDDNRHNVLLLGAKRARILREYDTQRSFRMAEVEIIEDVYPPTGASKRQPLRDRVLQAFRNLIPAAGGVHANLHELMASQMPLGAITDIIAYTLAFDVRKKIELLELGDVDRRADLLANLLEELATKENHPTNPPPSSFPPPFSDN</sequence>
<feature type="compositionally biased region" description="Pro residues" evidence="1">
    <location>
        <begin position="222"/>
        <end position="236"/>
    </location>
</feature>
<keyword evidence="3" id="KW-0645">Protease</keyword>
<keyword evidence="4" id="KW-1185">Reference proteome</keyword>
<dbReference type="InterPro" id="IPR003111">
    <property type="entry name" value="Lon_prtase_N"/>
</dbReference>
<organism evidence="3 4">
    <name type="scientific">Roseimaritima multifibrata</name>
    <dbReference type="NCBI Taxonomy" id="1930274"/>
    <lineage>
        <taxon>Bacteria</taxon>
        <taxon>Pseudomonadati</taxon>
        <taxon>Planctomycetota</taxon>
        <taxon>Planctomycetia</taxon>
        <taxon>Pirellulales</taxon>
        <taxon>Pirellulaceae</taxon>
        <taxon>Roseimaritima</taxon>
    </lineage>
</organism>
<dbReference type="PANTHER" id="PTHR46732">
    <property type="entry name" value="ATP-DEPENDENT PROTEASE LA (LON) DOMAIN PROTEIN"/>
    <property type="match status" value="1"/>
</dbReference>
<reference evidence="3 4" key="1">
    <citation type="submission" date="2019-02" db="EMBL/GenBank/DDBJ databases">
        <title>Deep-cultivation of Planctomycetes and their phenomic and genomic characterization uncovers novel biology.</title>
        <authorList>
            <person name="Wiegand S."/>
            <person name="Jogler M."/>
            <person name="Boedeker C."/>
            <person name="Pinto D."/>
            <person name="Vollmers J."/>
            <person name="Rivas-Marin E."/>
            <person name="Kohn T."/>
            <person name="Peeters S.H."/>
            <person name="Heuer A."/>
            <person name="Rast P."/>
            <person name="Oberbeckmann S."/>
            <person name="Bunk B."/>
            <person name="Jeske O."/>
            <person name="Meyerdierks A."/>
            <person name="Storesund J.E."/>
            <person name="Kallscheuer N."/>
            <person name="Luecker S."/>
            <person name="Lage O.M."/>
            <person name="Pohl T."/>
            <person name="Merkel B.J."/>
            <person name="Hornburger P."/>
            <person name="Mueller R.-W."/>
            <person name="Bruemmer F."/>
            <person name="Labrenz M."/>
            <person name="Spormann A.M."/>
            <person name="Op den Camp H."/>
            <person name="Overmann J."/>
            <person name="Amann R."/>
            <person name="Jetten M.S.M."/>
            <person name="Mascher T."/>
            <person name="Medema M.H."/>
            <person name="Devos D.P."/>
            <person name="Kaster A.-K."/>
            <person name="Ovreas L."/>
            <person name="Rohde M."/>
            <person name="Galperin M.Y."/>
            <person name="Jogler C."/>
        </authorList>
    </citation>
    <scope>NUCLEOTIDE SEQUENCE [LARGE SCALE GENOMIC DNA]</scope>
    <source>
        <strain evidence="3 4">FF011L</strain>
    </source>
</reference>
<evidence type="ECO:0000313" key="3">
    <source>
        <dbReference type="EMBL" id="QDS96609.1"/>
    </source>
</evidence>
<name>A0A517MP00_9BACT</name>
<dbReference type="Gene3D" id="2.30.130.40">
    <property type="entry name" value="LON domain-like"/>
    <property type="match status" value="1"/>
</dbReference>
<dbReference type="EC" id="3.4.21.53" evidence="3"/>
<dbReference type="GO" id="GO:0004252">
    <property type="term" value="F:serine-type endopeptidase activity"/>
    <property type="evidence" value="ECO:0007669"/>
    <property type="project" value="UniProtKB-EC"/>
</dbReference>
<dbReference type="PROSITE" id="PS51787">
    <property type="entry name" value="LON_N"/>
    <property type="match status" value="1"/>
</dbReference>
<dbReference type="SMART" id="SM00464">
    <property type="entry name" value="LON"/>
    <property type="match status" value="1"/>
</dbReference>
<dbReference type="OrthoDB" id="9806457at2"/>
<dbReference type="PANTHER" id="PTHR46732:SF8">
    <property type="entry name" value="ATP-DEPENDENT PROTEASE LA (LON) DOMAIN PROTEIN"/>
    <property type="match status" value="1"/>
</dbReference>
<dbReference type="GO" id="GO:0006508">
    <property type="term" value="P:proteolysis"/>
    <property type="evidence" value="ECO:0007669"/>
    <property type="project" value="UniProtKB-KW"/>
</dbReference>
<feature type="region of interest" description="Disordered" evidence="1">
    <location>
        <begin position="216"/>
        <end position="236"/>
    </location>
</feature>
<dbReference type="InterPro" id="IPR046336">
    <property type="entry name" value="Lon_prtase_N_sf"/>
</dbReference>
<dbReference type="SUPFAM" id="SSF88697">
    <property type="entry name" value="PUA domain-like"/>
    <property type="match status" value="1"/>
</dbReference>